<keyword evidence="1" id="KW-1133">Transmembrane helix</keyword>
<evidence type="ECO:0000313" key="3">
    <source>
        <dbReference type="Proteomes" id="UP000001946"/>
    </source>
</evidence>
<sequence length="264" mass="29414">MRRLLRTVQVDAYRAFFSFGFLLAAMGMCLSMFFNISTEIIAIKEGYADVLYLYRVAHLQAFTMLSVLLAALPYGASFCTDWDHQFIRPTVIRSDVKRYSASKVIVSALAGGSAVALGELIFILLLRFSVPLVNEKGPMFQNALDDNLYGGLLSEGHYLLYFAVRIAMIFCVAAFFAVLAFWISTYITNVFVTFASPILAYYFLGKLLHGFGVPGWFNIMSILSGVSLDQPLFSLAYAVLAVTLSCIFIGILSLHQIQRRLEHG</sequence>
<feature type="transmembrane region" description="Helical" evidence="1">
    <location>
        <begin position="56"/>
        <end position="80"/>
    </location>
</feature>
<accession>Q24VK4</accession>
<evidence type="ECO:0008006" key="4">
    <source>
        <dbReference type="Google" id="ProtNLM"/>
    </source>
</evidence>
<dbReference type="AlphaFoldDB" id="Q24VK4"/>
<dbReference type="EMBL" id="AP008230">
    <property type="protein sequence ID" value="BAE83938.1"/>
    <property type="molecule type" value="Genomic_DNA"/>
</dbReference>
<feature type="transmembrane region" description="Helical" evidence="1">
    <location>
        <begin position="190"/>
        <end position="212"/>
    </location>
</feature>
<organism evidence="2 3">
    <name type="scientific">Desulfitobacterium hafniense (strain Y51)</name>
    <dbReference type="NCBI Taxonomy" id="138119"/>
    <lineage>
        <taxon>Bacteria</taxon>
        <taxon>Bacillati</taxon>
        <taxon>Bacillota</taxon>
        <taxon>Clostridia</taxon>
        <taxon>Eubacteriales</taxon>
        <taxon>Desulfitobacteriaceae</taxon>
        <taxon>Desulfitobacterium</taxon>
    </lineage>
</organism>
<keyword evidence="1" id="KW-0472">Membrane</keyword>
<dbReference type="RefSeq" id="WP_011460107.1">
    <property type="nucleotide sequence ID" value="NC_007907.1"/>
</dbReference>
<evidence type="ECO:0000256" key="1">
    <source>
        <dbReference type="SAM" id="Phobius"/>
    </source>
</evidence>
<proteinExistence type="predicted"/>
<name>Q24VK4_DESHY</name>
<dbReference type="eggNOG" id="ENOG5032E5U">
    <property type="taxonomic scope" value="Bacteria"/>
</dbReference>
<gene>
    <name evidence="2" type="ordered locus">DSY2149</name>
</gene>
<keyword evidence="3" id="KW-1185">Reference proteome</keyword>
<reference evidence="2 3" key="1">
    <citation type="journal article" date="2006" name="J. Bacteriol.">
        <title>Complete genome sequence of the dehalorespiring bacterium Desulfitobacterium hafniense Y51 and comparison with Dehalococcoides ethenogenes 195.</title>
        <authorList>
            <person name="Nonaka H."/>
            <person name="Keresztes G."/>
            <person name="Shinoda Y."/>
            <person name="Ikenaga Y."/>
            <person name="Abe M."/>
            <person name="Naito K."/>
            <person name="Inatomi K."/>
            <person name="Furukawa K."/>
            <person name="Inui M."/>
            <person name="Yukawa H."/>
        </authorList>
    </citation>
    <scope>NUCLEOTIDE SEQUENCE [LARGE SCALE GENOMIC DNA]</scope>
    <source>
        <strain evidence="2 3">Y51</strain>
    </source>
</reference>
<protein>
    <recommendedName>
        <fullName evidence="4">ABC-2 family transporter protein</fullName>
    </recommendedName>
</protein>
<feature type="transmembrane region" description="Helical" evidence="1">
    <location>
        <begin position="101"/>
        <end position="126"/>
    </location>
</feature>
<keyword evidence="1" id="KW-0812">Transmembrane</keyword>
<dbReference type="Proteomes" id="UP000001946">
    <property type="component" value="Chromosome"/>
</dbReference>
<feature type="transmembrane region" description="Helical" evidence="1">
    <location>
        <begin position="12"/>
        <end position="36"/>
    </location>
</feature>
<feature type="transmembrane region" description="Helical" evidence="1">
    <location>
        <begin position="158"/>
        <end position="183"/>
    </location>
</feature>
<dbReference type="HOGENOM" id="CLU_092027_0_0_9"/>
<dbReference type="KEGG" id="dsy:DSY2149"/>
<evidence type="ECO:0000313" key="2">
    <source>
        <dbReference type="EMBL" id="BAE83938.1"/>
    </source>
</evidence>
<dbReference type="STRING" id="138119.DSY2149"/>
<feature type="transmembrane region" description="Helical" evidence="1">
    <location>
        <begin position="232"/>
        <end position="254"/>
    </location>
</feature>